<dbReference type="Proteomes" id="UP001516464">
    <property type="component" value="Unassembled WGS sequence"/>
</dbReference>
<comment type="caution">
    <text evidence="2">The sequence shown here is derived from an EMBL/GenBank/DDBJ whole genome shotgun (WGS) entry which is preliminary data.</text>
</comment>
<feature type="transmembrane region" description="Helical" evidence="1">
    <location>
        <begin position="6"/>
        <end position="22"/>
    </location>
</feature>
<reference evidence="2 3" key="1">
    <citation type="submission" date="2019-01" db="EMBL/GenBank/DDBJ databases">
        <title>Genomes sequencing and comparative genomics of infectious freshwater microsporidia, Cucumispora dikerogammari and Thelohania contejeani.</title>
        <authorList>
            <person name="Cormier A."/>
            <person name="Giraud I."/>
            <person name="Wattier R."/>
            <person name="Teixeira M."/>
            <person name="Grandjean F."/>
            <person name="Rigaud T."/>
            <person name="Cordaux R."/>
        </authorList>
    </citation>
    <scope>NUCLEOTIDE SEQUENCE [LARGE SCALE GENOMIC DNA]</scope>
    <source>
        <strain evidence="2">T1</strain>
        <tissue evidence="2">Spores</tissue>
    </source>
</reference>
<evidence type="ECO:0000313" key="3">
    <source>
        <dbReference type="Proteomes" id="UP001516464"/>
    </source>
</evidence>
<keyword evidence="3" id="KW-1185">Reference proteome</keyword>
<evidence type="ECO:0000313" key="2">
    <source>
        <dbReference type="EMBL" id="KAF7682429.1"/>
    </source>
</evidence>
<keyword evidence="1" id="KW-1133">Transmembrane helix</keyword>
<keyword evidence="1" id="KW-0472">Membrane</keyword>
<sequence>MNLKYFRNFLILIHIVNVVVFARRRRNYVKIRYLDRYNNENEKKTDENIAQNEKYKDYNRTSRDYGLSKEDENHTFANEKTSDNKQLVINKEGLAIPPVPLLNTIGICYWYACIRLMSAMTKWCEYFYSHEFAEDQRYSKLLKIVLIEMLEFNPVKDSSRSVYGQYLNLEERCRQYWAIVNNDENYVLKPGGNVYEVFTHWTESIIKEVSEEDALFLSGMLKSKVETTFIIGCSCNFKKNVCTTPTVFVLTEFGETTKQALKTIVNPHRSRYFSPYCPKHNEFPMIQDSKILEVGEYILIEQNFYTPTTNFDFSKISEIDKTLTINGQIYEAIGFSISTNVHVWVVVKYMDKWFELDNHVVTDVSDKIDEKMKGPGISMIIYKKK</sequence>
<organism evidence="2 3">
    <name type="scientific">Astathelohania contejeani</name>
    <dbReference type="NCBI Taxonomy" id="164912"/>
    <lineage>
        <taxon>Eukaryota</taxon>
        <taxon>Fungi</taxon>
        <taxon>Fungi incertae sedis</taxon>
        <taxon>Microsporidia</taxon>
        <taxon>Astathelohaniidae</taxon>
        <taxon>Astathelohania</taxon>
    </lineage>
</organism>
<evidence type="ECO:0000256" key="1">
    <source>
        <dbReference type="SAM" id="Phobius"/>
    </source>
</evidence>
<name>A0ABQ7HW95_9MICR</name>
<protein>
    <submittedName>
        <fullName evidence="2">Uncharacterized protein</fullName>
    </submittedName>
</protein>
<dbReference type="EMBL" id="SBIQ01000264">
    <property type="protein sequence ID" value="KAF7682429.1"/>
    <property type="molecule type" value="Genomic_DNA"/>
</dbReference>
<accession>A0ABQ7HW95</accession>
<proteinExistence type="predicted"/>
<gene>
    <name evidence="2" type="ORF">TCON_2342</name>
</gene>
<keyword evidence="1" id="KW-0812">Transmembrane</keyword>